<dbReference type="Pfam" id="PF01627">
    <property type="entry name" value="Hpt"/>
    <property type="match status" value="1"/>
</dbReference>
<keyword evidence="1" id="KW-0902">Two-component regulatory system</keyword>
<evidence type="ECO:0000256" key="2">
    <source>
        <dbReference type="PROSITE-ProRule" id="PRU00110"/>
    </source>
</evidence>
<keyword evidence="5" id="KW-1185">Reference proteome</keyword>
<dbReference type="PROSITE" id="PS50894">
    <property type="entry name" value="HPT"/>
    <property type="match status" value="1"/>
</dbReference>
<organism evidence="4 5">
    <name type="scientific">Roseinatronobacter ekhonensis</name>
    <dbReference type="NCBI Taxonomy" id="254356"/>
    <lineage>
        <taxon>Bacteria</taxon>
        <taxon>Pseudomonadati</taxon>
        <taxon>Pseudomonadota</taxon>
        <taxon>Alphaproteobacteria</taxon>
        <taxon>Rhodobacterales</taxon>
        <taxon>Paracoccaceae</taxon>
        <taxon>Roseinatronobacter</taxon>
    </lineage>
</organism>
<gene>
    <name evidence="4" type="ORF">ROE7235_01229</name>
</gene>
<evidence type="ECO:0000256" key="1">
    <source>
        <dbReference type="ARBA" id="ARBA00023012"/>
    </source>
</evidence>
<accession>A0A3B0M721</accession>
<dbReference type="GO" id="GO:0000160">
    <property type="term" value="P:phosphorelay signal transduction system"/>
    <property type="evidence" value="ECO:0007669"/>
    <property type="project" value="UniProtKB-KW"/>
</dbReference>
<evidence type="ECO:0000313" key="5">
    <source>
        <dbReference type="Proteomes" id="UP000272908"/>
    </source>
</evidence>
<dbReference type="GO" id="GO:0004672">
    <property type="term" value="F:protein kinase activity"/>
    <property type="evidence" value="ECO:0007669"/>
    <property type="project" value="UniProtKB-ARBA"/>
</dbReference>
<feature type="domain" description="HPt" evidence="3">
    <location>
        <begin position="7"/>
        <end position="104"/>
    </location>
</feature>
<evidence type="ECO:0000259" key="3">
    <source>
        <dbReference type="PROSITE" id="PS50894"/>
    </source>
</evidence>
<dbReference type="EMBL" id="UIHC01000008">
    <property type="protein sequence ID" value="SUZ31483.1"/>
    <property type="molecule type" value="Genomic_DNA"/>
</dbReference>
<evidence type="ECO:0000313" key="4">
    <source>
        <dbReference type="EMBL" id="SUZ31483.1"/>
    </source>
</evidence>
<dbReference type="InterPro" id="IPR008207">
    <property type="entry name" value="Sig_transdc_His_kin_Hpt_dom"/>
</dbReference>
<name>A0A3B0M721_9RHOB</name>
<keyword evidence="2" id="KW-0597">Phosphoprotein</keyword>
<reference evidence="5" key="1">
    <citation type="submission" date="2018-08" db="EMBL/GenBank/DDBJ databases">
        <authorList>
            <person name="Rodrigo-Torres L."/>
            <person name="Arahal R. D."/>
            <person name="Lucena T."/>
        </authorList>
    </citation>
    <scope>NUCLEOTIDE SEQUENCE [LARGE SCALE GENOMIC DNA]</scope>
    <source>
        <strain evidence="5">CECT 7235</strain>
    </source>
</reference>
<protein>
    <recommendedName>
        <fullName evidence="3">HPt domain-containing protein</fullName>
    </recommendedName>
</protein>
<dbReference type="Proteomes" id="UP000272908">
    <property type="component" value="Unassembled WGS sequence"/>
</dbReference>
<dbReference type="Gene3D" id="1.20.120.160">
    <property type="entry name" value="HPT domain"/>
    <property type="match status" value="1"/>
</dbReference>
<dbReference type="InterPro" id="IPR036641">
    <property type="entry name" value="HPT_dom_sf"/>
</dbReference>
<dbReference type="AlphaFoldDB" id="A0A3B0M721"/>
<proteinExistence type="predicted"/>
<dbReference type="SUPFAM" id="SSF47226">
    <property type="entry name" value="Histidine-containing phosphotransfer domain, HPT domain"/>
    <property type="match status" value="1"/>
</dbReference>
<sequence length="104" mass="11057">MVGPEHQMALLEQVRADLRRCSEVFDTSLERAPADRELPLLCSAAHEVKGLAATIGASGLVDIAKQVERACTDQDATALSLLLPDIAQRTGLTAQSIADMVQAT</sequence>
<feature type="modified residue" description="Phosphohistidine" evidence="2">
    <location>
        <position position="46"/>
    </location>
</feature>